<comment type="pathway">
    <text evidence="9">Amino-acid biosynthesis; L-histidine biosynthesis; L-histidine from 5-phospho-alpha-D-ribose 1-diphosphate: step 7/9.</text>
</comment>
<comment type="caution">
    <text evidence="11">The sequence shown here is derived from an EMBL/GenBank/DDBJ whole genome shotgun (WGS) entry which is preliminary data.</text>
</comment>
<comment type="similarity">
    <text evidence="2 9">Belongs to the class-II pyridoxal-phosphate-dependent aminotransferase family. Histidinol-phosphate aminotransferase subfamily.</text>
</comment>
<evidence type="ECO:0000256" key="9">
    <source>
        <dbReference type="HAMAP-Rule" id="MF_01023"/>
    </source>
</evidence>
<feature type="modified residue" description="N6-(pyridoxal phosphate)lysine" evidence="9">
    <location>
        <position position="245"/>
    </location>
</feature>
<dbReference type="PANTHER" id="PTHR42885">
    <property type="entry name" value="HISTIDINOL-PHOSPHATE AMINOTRANSFERASE-RELATED"/>
    <property type="match status" value="1"/>
</dbReference>
<dbReference type="CDD" id="cd00609">
    <property type="entry name" value="AAT_like"/>
    <property type="match status" value="1"/>
</dbReference>
<sequence length="391" mass="43045">MSDTTSNAIPANLPLRNDLIGEEPYGAPQLDVPVCLNVNENPYAPDPAVCETIAERVKAIAPTLNRYPDREHVELRQAFSDYLARESGVRLDVDELWGANGSNEIMLQLFQAFGGPGRTVLGADPTYSMYPEYARDTFTGWELAHRNDDFTLNVDRLIERIEAVKPSMVLLTSPNNPTGTPLAHEDIERVLAVCETAEVAGAREGVHPIVVIDEAYIEFRDPGVPSAVELIKTHANLAVSRTMSKAFAFAGARVGYLAASKGIIDCVRIVRMPYHLSAVTQAAALAAFEHTDEQLSRVNHLRETRNATAAWLKQLTYKGQALDVADSQSNFLLFGGHLDNREAIFEGLLERGVLIRVVGPAGWLRVCMGTDEEMEAFRTALTEVLNELDKE</sequence>
<dbReference type="SUPFAM" id="SSF53383">
    <property type="entry name" value="PLP-dependent transferases"/>
    <property type="match status" value="1"/>
</dbReference>
<dbReference type="GO" id="GO:0004400">
    <property type="term" value="F:histidinol-phosphate transaminase activity"/>
    <property type="evidence" value="ECO:0007669"/>
    <property type="project" value="UniProtKB-UniRule"/>
</dbReference>
<dbReference type="InterPro" id="IPR001917">
    <property type="entry name" value="Aminotrans_II_pyridoxalP_BS"/>
</dbReference>
<keyword evidence="12" id="KW-1185">Reference proteome</keyword>
<dbReference type="InterPro" id="IPR005861">
    <property type="entry name" value="HisP_aminotrans"/>
</dbReference>
<proteinExistence type="inferred from homology"/>
<dbReference type="RefSeq" id="WP_072726811.1">
    <property type="nucleotide sequence ID" value="NZ_BDIS01000026.1"/>
</dbReference>
<dbReference type="GO" id="GO:0000105">
    <property type="term" value="P:L-histidine biosynthetic process"/>
    <property type="evidence" value="ECO:0007669"/>
    <property type="project" value="UniProtKB-UniRule"/>
</dbReference>
<dbReference type="OrthoDB" id="9809616at2"/>
<evidence type="ECO:0000256" key="4">
    <source>
        <dbReference type="ARBA" id="ARBA00022576"/>
    </source>
</evidence>
<dbReference type="NCBIfam" id="NF002877">
    <property type="entry name" value="PRK03317.1"/>
    <property type="match status" value="1"/>
</dbReference>
<accession>A0A261FMY5</accession>
<dbReference type="Proteomes" id="UP000216352">
    <property type="component" value="Unassembled WGS sequence"/>
</dbReference>
<comment type="subunit">
    <text evidence="3 9">Homodimer.</text>
</comment>
<evidence type="ECO:0000256" key="7">
    <source>
        <dbReference type="ARBA" id="ARBA00022898"/>
    </source>
</evidence>
<dbReference type="UniPathway" id="UPA00031">
    <property type="reaction ID" value="UER00012"/>
</dbReference>
<comment type="cofactor">
    <cofactor evidence="1 9">
        <name>pyridoxal 5'-phosphate</name>
        <dbReference type="ChEBI" id="CHEBI:597326"/>
    </cofactor>
</comment>
<dbReference type="PANTHER" id="PTHR42885:SF2">
    <property type="entry name" value="HISTIDINOL-PHOSPHATE AMINOTRANSFERASE"/>
    <property type="match status" value="1"/>
</dbReference>
<dbReference type="Pfam" id="PF00155">
    <property type="entry name" value="Aminotran_1_2"/>
    <property type="match status" value="1"/>
</dbReference>
<evidence type="ECO:0000256" key="8">
    <source>
        <dbReference type="ARBA" id="ARBA00023102"/>
    </source>
</evidence>
<keyword evidence="8 9" id="KW-0368">Histidine biosynthesis</keyword>
<feature type="domain" description="Aminotransferase class I/classII large" evidence="10">
    <location>
        <begin position="36"/>
        <end position="380"/>
    </location>
</feature>
<dbReference type="PROSITE" id="PS00599">
    <property type="entry name" value="AA_TRANSFER_CLASS_2"/>
    <property type="match status" value="1"/>
</dbReference>
<evidence type="ECO:0000256" key="2">
    <source>
        <dbReference type="ARBA" id="ARBA00007970"/>
    </source>
</evidence>
<evidence type="ECO:0000256" key="1">
    <source>
        <dbReference type="ARBA" id="ARBA00001933"/>
    </source>
</evidence>
<keyword evidence="6 9" id="KW-0808">Transferase</keyword>
<name>A0A261FMY5_9BIFI</name>
<protein>
    <recommendedName>
        <fullName evidence="9">Histidinol-phosphate aminotransferase</fullName>
        <ecNumber evidence="9">2.6.1.9</ecNumber>
    </recommendedName>
    <alternativeName>
        <fullName evidence="9">Imidazole acetol-phosphate transaminase</fullName>
    </alternativeName>
</protein>
<dbReference type="InterPro" id="IPR015421">
    <property type="entry name" value="PyrdxlP-dep_Trfase_major"/>
</dbReference>
<keyword evidence="4 9" id="KW-0032">Aminotransferase</keyword>
<evidence type="ECO:0000256" key="5">
    <source>
        <dbReference type="ARBA" id="ARBA00022605"/>
    </source>
</evidence>
<dbReference type="EMBL" id="MWWX01000016">
    <property type="protein sequence ID" value="OZG60540.1"/>
    <property type="molecule type" value="Genomic_DNA"/>
</dbReference>
<evidence type="ECO:0000313" key="11">
    <source>
        <dbReference type="EMBL" id="OZG60540.1"/>
    </source>
</evidence>
<reference evidence="11 12" key="1">
    <citation type="journal article" date="2017" name="BMC Genomics">
        <title>Comparative genomic and phylogenomic analyses of the Bifidobacteriaceae family.</title>
        <authorList>
            <person name="Lugli G.A."/>
            <person name="Milani C."/>
            <person name="Turroni F."/>
            <person name="Duranti S."/>
            <person name="Mancabelli L."/>
            <person name="Mangifesta M."/>
            <person name="Ferrario C."/>
            <person name="Modesto M."/>
            <person name="Mattarelli P."/>
            <person name="Jiri K."/>
            <person name="van Sinderen D."/>
            <person name="Ventura M."/>
        </authorList>
    </citation>
    <scope>NUCLEOTIDE SEQUENCE [LARGE SCALE GENOMIC DNA]</scope>
    <source>
        <strain evidence="11 12">DSM 28807</strain>
    </source>
</reference>
<keyword evidence="7 9" id="KW-0663">Pyridoxal phosphate</keyword>
<evidence type="ECO:0000256" key="6">
    <source>
        <dbReference type="ARBA" id="ARBA00022679"/>
    </source>
</evidence>
<comment type="catalytic activity">
    <reaction evidence="9">
        <text>L-histidinol phosphate + 2-oxoglutarate = 3-(imidazol-4-yl)-2-oxopropyl phosphate + L-glutamate</text>
        <dbReference type="Rhea" id="RHEA:23744"/>
        <dbReference type="ChEBI" id="CHEBI:16810"/>
        <dbReference type="ChEBI" id="CHEBI:29985"/>
        <dbReference type="ChEBI" id="CHEBI:57766"/>
        <dbReference type="ChEBI" id="CHEBI:57980"/>
        <dbReference type="EC" id="2.6.1.9"/>
    </reaction>
</comment>
<evidence type="ECO:0000259" key="10">
    <source>
        <dbReference type="Pfam" id="PF00155"/>
    </source>
</evidence>
<dbReference type="EC" id="2.6.1.9" evidence="9"/>
<dbReference type="GO" id="GO:0030170">
    <property type="term" value="F:pyridoxal phosphate binding"/>
    <property type="evidence" value="ECO:0007669"/>
    <property type="project" value="InterPro"/>
</dbReference>
<dbReference type="Gene3D" id="3.40.640.10">
    <property type="entry name" value="Type I PLP-dependent aspartate aminotransferase-like (Major domain)"/>
    <property type="match status" value="1"/>
</dbReference>
<dbReference type="InterPro" id="IPR015424">
    <property type="entry name" value="PyrdxlP-dep_Trfase"/>
</dbReference>
<dbReference type="InterPro" id="IPR004839">
    <property type="entry name" value="Aminotransferase_I/II_large"/>
</dbReference>
<organism evidence="11 12">
    <name type="scientific">Bifidobacterium lemurum</name>
    <dbReference type="NCBI Taxonomy" id="1603886"/>
    <lineage>
        <taxon>Bacteria</taxon>
        <taxon>Bacillati</taxon>
        <taxon>Actinomycetota</taxon>
        <taxon>Actinomycetes</taxon>
        <taxon>Bifidobacteriales</taxon>
        <taxon>Bifidobacteriaceae</taxon>
        <taxon>Bifidobacterium</taxon>
    </lineage>
</organism>
<gene>
    <name evidence="9" type="primary">hisC</name>
    <name evidence="11" type="ORF">BLEM_1841</name>
</gene>
<keyword evidence="5 9" id="KW-0028">Amino-acid biosynthesis</keyword>
<dbReference type="STRING" id="1603886.GCA_001895165_01965"/>
<dbReference type="HAMAP" id="MF_01023">
    <property type="entry name" value="HisC_aminotrans_2"/>
    <property type="match status" value="1"/>
</dbReference>
<dbReference type="AlphaFoldDB" id="A0A261FMY5"/>
<dbReference type="Gene3D" id="3.90.1150.10">
    <property type="entry name" value="Aspartate Aminotransferase, domain 1"/>
    <property type="match status" value="1"/>
</dbReference>
<evidence type="ECO:0000256" key="3">
    <source>
        <dbReference type="ARBA" id="ARBA00011738"/>
    </source>
</evidence>
<dbReference type="InterPro" id="IPR015422">
    <property type="entry name" value="PyrdxlP-dep_Trfase_small"/>
</dbReference>
<evidence type="ECO:0000313" key="12">
    <source>
        <dbReference type="Proteomes" id="UP000216352"/>
    </source>
</evidence>